<keyword evidence="2" id="KW-0326">Glycosidase</keyword>
<evidence type="ECO:0000259" key="4">
    <source>
        <dbReference type="Pfam" id="PF18120"/>
    </source>
</evidence>
<dbReference type="Proteomes" id="UP000546213">
    <property type="component" value="Unassembled WGS sequence"/>
</dbReference>
<dbReference type="InterPro" id="IPR040719">
    <property type="entry name" value="DUF5597"/>
</dbReference>
<dbReference type="Pfam" id="PF18120">
    <property type="entry name" value="DUF5597"/>
    <property type="match status" value="1"/>
</dbReference>
<dbReference type="SUPFAM" id="SSF51445">
    <property type="entry name" value="(Trans)glycosidases"/>
    <property type="match status" value="1"/>
</dbReference>
<reference evidence="5 6" key="1">
    <citation type="submission" date="2020-05" db="EMBL/GenBank/DDBJ databases">
        <title>Identification and distribution of gene clusters putatively required for synthesis of sphingolipid metabolism inhibitors in phylogenetically diverse species of the filamentous fungus Fusarium.</title>
        <authorList>
            <person name="Kim H.-S."/>
            <person name="Busman M."/>
            <person name="Brown D.W."/>
            <person name="Divon H."/>
            <person name="Uhlig S."/>
            <person name="Proctor R.H."/>
        </authorList>
    </citation>
    <scope>NUCLEOTIDE SEQUENCE [LARGE SCALE GENOMIC DNA]</scope>
    <source>
        <strain evidence="5 6">NRRL 36939</strain>
    </source>
</reference>
<feature type="domain" description="Glycoside hydrolase family 42 N-terminal" evidence="3">
    <location>
        <begin position="50"/>
        <end position="201"/>
    </location>
</feature>
<proteinExistence type="predicted"/>
<protein>
    <submittedName>
        <fullName evidence="5">Glycoside hydrolase family 35</fullName>
    </submittedName>
</protein>
<comment type="caution">
    <text evidence="5">The sequence shown here is derived from an EMBL/GenBank/DDBJ whole genome shotgun (WGS) entry which is preliminary data.</text>
</comment>
<dbReference type="InterPro" id="IPR017853">
    <property type="entry name" value="GH"/>
</dbReference>
<keyword evidence="6" id="KW-1185">Reference proteome</keyword>
<dbReference type="AlphaFoldDB" id="A0A8H5KIR9"/>
<keyword evidence="1 5" id="KW-0378">Hydrolase</keyword>
<gene>
    <name evidence="5" type="ORF">FPCIR_13792</name>
</gene>
<feature type="domain" description="DUF5597" evidence="4">
    <location>
        <begin position="393"/>
        <end position="525"/>
    </location>
</feature>
<dbReference type="GO" id="GO:0005975">
    <property type="term" value="P:carbohydrate metabolic process"/>
    <property type="evidence" value="ECO:0007669"/>
    <property type="project" value="InterPro"/>
</dbReference>
<dbReference type="FunFam" id="3.20.20.80:FF:000135">
    <property type="entry name" value="Beta-galactosidase, putative, bgl35A"/>
    <property type="match status" value="1"/>
</dbReference>
<dbReference type="OrthoDB" id="1657402at2759"/>
<dbReference type="GO" id="GO:0004565">
    <property type="term" value="F:beta-galactosidase activity"/>
    <property type="evidence" value="ECO:0007669"/>
    <property type="project" value="InterPro"/>
</dbReference>
<evidence type="ECO:0000256" key="1">
    <source>
        <dbReference type="ARBA" id="ARBA00022801"/>
    </source>
</evidence>
<name>A0A8H5KIR9_9HYPO</name>
<dbReference type="EMBL" id="JAAOAS010000557">
    <property type="protein sequence ID" value="KAF5573964.1"/>
    <property type="molecule type" value="Genomic_DNA"/>
</dbReference>
<organism evidence="5 6">
    <name type="scientific">Fusarium pseudocircinatum</name>
    <dbReference type="NCBI Taxonomy" id="56676"/>
    <lineage>
        <taxon>Eukaryota</taxon>
        <taxon>Fungi</taxon>
        <taxon>Dikarya</taxon>
        <taxon>Ascomycota</taxon>
        <taxon>Pezizomycotina</taxon>
        <taxon>Sordariomycetes</taxon>
        <taxon>Hypocreomycetidae</taxon>
        <taxon>Hypocreales</taxon>
        <taxon>Nectriaceae</taxon>
        <taxon>Fusarium</taxon>
        <taxon>Fusarium fujikuroi species complex</taxon>
    </lineage>
</organism>
<sequence length="564" mass="63217">MATKSKAPYLQRAGKSWELIVDGHPYLILGAELQNSSMSSSRYMEDVWPNLVKMGINTVLGPVTWEDIEPQEGTFDFSRLDAAMEGARSHNLRLVLLWFGSFKNGRSSYAPKWVKKDQKRFPRMYVHGTDGKLENSGVLSVFHRECYEADAKAFSKLMEHFSHMDDRHTVLMMQVENEVGLHRDSRDRSTIANSAFDSAVPNSLIELLHNEWHHLHPDLKSNFPNFQQTYKRLTTEGGAHSWRDWFGESIYTDELFMSYHYANYLEKVSSAGRREYDIPLYTNVWLAEPGEPGSAAGGDKPGVYPSGGGVSQVLDIWQKFAPTLDFIAPDNYQTYYETACANYTHRGQPLFIPEQRRNDFGARTVWSAIGTFRALGACPFGIDTQTPEEAPIASHYGLLGSVSQHILNARRNDLSMVGFCFHDFAKDGTDPSPPFTSTMKEYNLRISRAFVLGKEAPGYGIIIELEPDKFLLVGKGFKVEWSSKSPKHSYTEIIAFEEKAPAGDQAQSLETNRILNGDESGSGSFANMPNDDPDHGDAFVPIIIPARTGIAEVTVHSLSNELGQ</sequence>
<dbReference type="Pfam" id="PF02449">
    <property type="entry name" value="Glyco_hydro_42"/>
    <property type="match status" value="1"/>
</dbReference>
<accession>A0A8H5KIR9</accession>
<evidence type="ECO:0000313" key="6">
    <source>
        <dbReference type="Proteomes" id="UP000546213"/>
    </source>
</evidence>
<dbReference type="GO" id="GO:0009341">
    <property type="term" value="C:beta-galactosidase complex"/>
    <property type="evidence" value="ECO:0007669"/>
    <property type="project" value="InterPro"/>
</dbReference>
<evidence type="ECO:0000256" key="2">
    <source>
        <dbReference type="ARBA" id="ARBA00023295"/>
    </source>
</evidence>
<evidence type="ECO:0000313" key="5">
    <source>
        <dbReference type="EMBL" id="KAF5573964.1"/>
    </source>
</evidence>
<dbReference type="InterPro" id="IPR013529">
    <property type="entry name" value="Glyco_hydro_42_N"/>
</dbReference>
<dbReference type="Gene3D" id="2.60.220.20">
    <property type="entry name" value="putative beta-Galactosidase from caulobacter crescentus"/>
    <property type="match status" value="1"/>
</dbReference>
<dbReference type="Gene3D" id="3.20.20.80">
    <property type="entry name" value="Glycosidases"/>
    <property type="match status" value="1"/>
</dbReference>
<evidence type="ECO:0000259" key="3">
    <source>
        <dbReference type="Pfam" id="PF02449"/>
    </source>
</evidence>